<reference evidence="1 2" key="1">
    <citation type="journal article" date="2021" name="BMC Genomics">
        <title>Datura genome reveals duplications of psychoactive alkaloid biosynthetic genes and high mutation rate following tissue culture.</title>
        <authorList>
            <person name="Rajewski A."/>
            <person name="Carter-House D."/>
            <person name="Stajich J."/>
            <person name="Litt A."/>
        </authorList>
    </citation>
    <scope>NUCLEOTIDE SEQUENCE [LARGE SCALE GENOMIC DNA]</scope>
    <source>
        <strain evidence="1">AR-01</strain>
    </source>
</reference>
<protein>
    <submittedName>
        <fullName evidence="1">Uncharacterized protein</fullName>
    </submittedName>
</protein>
<dbReference type="Proteomes" id="UP000823775">
    <property type="component" value="Unassembled WGS sequence"/>
</dbReference>
<proteinExistence type="predicted"/>
<evidence type="ECO:0000313" key="2">
    <source>
        <dbReference type="Proteomes" id="UP000823775"/>
    </source>
</evidence>
<gene>
    <name evidence="1" type="ORF">HAX54_019395</name>
</gene>
<sequence length="103" mass="11595">MKKKSGGVRPLVTIWWWRRVSPEREEEGRGEGQWRRDEGGEVTDINGGCYGVLRPIMARSNGRERRKIGGGFGCFLWEKREGEEGDGKGGGLVLFLRRSSVAD</sequence>
<accession>A0ABS8Y8J9</accession>
<name>A0ABS8Y8J9_DATST</name>
<organism evidence="1 2">
    <name type="scientific">Datura stramonium</name>
    <name type="common">Jimsonweed</name>
    <name type="synonym">Common thornapple</name>
    <dbReference type="NCBI Taxonomy" id="4076"/>
    <lineage>
        <taxon>Eukaryota</taxon>
        <taxon>Viridiplantae</taxon>
        <taxon>Streptophyta</taxon>
        <taxon>Embryophyta</taxon>
        <taxon>Tracheophyta</taxon>
        <taxon>Spermatophyta</taxon>
        <taxon>Magnoliopsida</taxon>
        <taxon>eudicotyledons</taxon>
        <taxon>Gunneridae</taxon>
        <taxon>Pentapetalae</taxon>
        <taxon>asterids</taxon>
        <taxon>lamiids</taxon>
        <taxon>Solanales</taxon>
        <taxon>Solanaceae</taxon>
        <taxon>Solanoideae</taxon>
        <taxon>Datureae</taxon>
        <taxon>Datura</taxon>
    </lineage>
</organism>
<keyword evidence="2" id="KW-1185">Reference proteome</keyword>
<comment type="caution">
    <text evidence="1">The sequence shown here is derived from an EMBL/GenBank/DDBJ whole genome shotgun (WGS) entry which is preliminary data.</text>
</comment>
<dbReference type="EMBL" id="JACEIK010023595">
    <property type="protein sequence ID" value="MCE5166434.1"/>
    <property type="molecule type" value="Genomic_DNA"/>
</dbReference>
<evidence type="ECO:0000313" key="1">
    <source>
        <dbReference type="EMBL" id="MCE5166434.1"/>
    </source>
</evidence>